<evidence type="ECO:0000313" key="1">
    <source>
        <dbReference type="EMBL" id="RZH68548.1"/>
    </source>
</evidence>
<reference evidence="1 2" key="1">
    <citation type="submission" date="2019-02" db="EMBL/GenBank/DDBJ databases">
        <title>Genome analysis provides insights into bioremediation potentialities and Haloocin production by Natrinema altunense strain 4.1R isolated from Chott Douz in Tunisian desert.</title>
        <authorList>
            <person name="Najjari A."/>
            <person name="Youssef N."/>
            <person name="Ben Dhia O."/>
            <person name="Ferjani R."/>
            <person name="El Hidri D."/>
            <person name="Ouzari H.I."/>
            <person name="Cherif A."/>
        </authorList>
    </citation>
    <scope>NUCLEOTIDE SEQUENCE [LARGE SCALE GENOMIC DNA]</scope>
    <source>
        <strain evidence="1 2">4.1R</strain>
    </source>
</reference>
<dbReference type="EMBL" id="SHMR01000001">
    <property type="protein sequence ID" value="RZH68548.1"/>
    <property type="molecule type" value="Genomic_DNA"/>
</dbReference>
<accession>A0A482XXD6</accession>
<organism evidence="1 2">
    <name type="scientific">Natrinema altunense</name>
    <dbReference type="NCBI Taxonomy" id="222984"/>
    <lineage>
        <taxon>Archaea</taxon>
        <taxon>Methanobacteriati</taxon>
        <taxon>Methanobacteriota</taxon>
        <taxon>Stenosarchaea group</taxon>
        <taxon>Halobacteria</taxon>
        <taxon>Halobacteriales</taxon>
        <taxon>Natrialbaceae</taxon>
        <taxon>Natrinema</taxon>
    </lineage>
</organism>
<proteinExistence type="predicted"/>
<name>A0A482XXD6_9EURY</name>
<dbReference type="Proteomes" id="UP000292704">
    <property type="component" value="Unassembled WGS sequence"/>
</dbReference>
<dbReference type="RefSeq" id="WP_130169553.1">
    <property type="nucleotide sequence ID" value="NZ_SHMR01000001.1"/>
</dbReference>
<gene>
    <name evidence="1" type="ORF">ELS17_03520</name>
</gene>
<protein>
    <submittedName>
        <fullName evidence="1">Uncharacterized protein</fullName>
    </submittedName>
</protein>
<dbReference type="AlphaFoldDB" id="A0A482XXD6"/>
<sequence>MIALVPDDVDKRIETADGDVLGTVTMTGTETTYVDVNANARSTFRMCLERGGGGELAAG</sequence>
<comment type="caution">
    <text evidence="1">The sequence shown here is derived from an EMBL/GenBank/DDBJ whole genome shotgun (WGS) entry which is preliminary data.</text>
</comment>
<evidence type="ECO:0000313" key="2">
    <source>
        <dbReference type="Proteomes" id="UP000292704"/>
    </source>
</evidence>